<evidence type="ECO:0000259" key="6">
    <source>
        <dbReference type="PROSITE" id="PS50931"/>
    </source>
</evidence>
<evidence type="ECO:0000256" key="5">
    <source>
        <dbReference type="SAM" id="MobiDB-lite"/>
    </source>
</evidence>
<gene>
    <name evidence="7" type="primary">gltC_2</name>
    <name evidence="7" type="ORF">PMO31116_01754</name>
</gene>
<dbReference type="SUPFAM" id="SSF46785">
    <property type="entry name" value="Winged helix' DNA-binding domain"/>
    <property type="match status" value="1"/>
</dbReference>
<evidence type="ECO:0000256" key="4">
    <source>
        <dbReference type="ARBA" id="ARBA00023163"/>
    </source>
</evidence>
<dbReference type="SUPFAM" id="SSF53850">
    <property type="entry name" value="Periplasmic binding protein-like II"/>
    <property type="match status" value="1"/>
</dbReference>
<reference evidence="7 8" key="1">
    <citation type="submission" date="2019-08" db="EMBL/GenBank/DDBJ databases">
        <authorList>
            <person name="Peeters C."/>
        </authorList>
    </citation>
    <scope>NUCLEOTIDE SEQUENCE [LARGE SCALE GENOMIC DNA]</scope>
    <source>
        <strain evidence="7 8">LMG 31116</strain>
    </source>
</reference>
<keyword evidence="4" id="KW-0804">Transcription</keyword>
<evidence type="ECO:0000256" key="3">
    <source>
        <dbReference type="ARBA" id="ARBA00023125"/>
    </source>
</evidence>
<dbReference type="EMBL" id="CABPSD010000004">
    <property type="protein sequence ID" value="VVD94012.1"/>
    <property type="molecule type" value="Genomic_DNA"/>
</dbReference>
<keyword evidence="3" id="KW-0238">DNA-binding</keyword>
<dbReference type="InterPro" id="IPR000847">
    <property type="entry name" value="LysR_HTH_N"/>
</dbReference>
<proteinExistence type="inferred from homology"/>
<organism evidence="7 8">
    <name type="scientific">Pandoraea morbifera</name>
    <dbReference type="NCBI Taxonomy" id="2508300"/>
    <lineage>
        <taxon>Bacteria</taxon>
        <taxon>Pseudomonadati</taxon>
        <taxon>Pseudomonadota</taxon>
        <taxon>Betaproteobacteria</taxon>
        <taxon>Burkholderiales</taxon>
        <taxon>Burkholderiaceae</taxon>
        <taxon>Pandoraea</taxon>
    </lineage>
</organism>
<dbReference type="InterPro" id="IPR036390">
    <property type="entry name" value="WH_DNA-bd_sf"/>
</dbReference>
<dbReference type="InterPro" id="IPR036388">
    <property type="entry name" value="WH-like_DNA-bd_sf"/>
</dbReference>
<dbReference type="Proteomes" id="UP000368474">
    <property type="component" value="Unassembled WGS sequence"/>
</dbReference>
<name>A0A5E4U3F3_9BURK</name>
<dbReference type="Pfam" id="PF03466">
    <property type="entry name" value="LysR_substrate"/>
    <property type="match status" value="1"/>
</dbReference>
<dbReference type="InterPro" id="IPR005119">
    <property type="entry name" value="LysR_subst-bd"/>
</dbReference>
<dbReference type="Pfam" id="PF00126">
    <property type="entry name" value="HTH_1"/>
    <property type="match status" value="1"/>
</dbReference>
<dbReference type="PANTHER" id="PTHR30537:SF3">
    <property type="entry name" value="TRANSCRIPTIONAL REGULATORY PROTEIN"/>
    <property type="match status" value="1"/>
</dbReference>
<keyword evidence="8" id="KW-1185">Reference proteome</keyword>
<evidence type="ECO:0000313" key="8">
    <source>
        <dbReference type="Proteomes" id="UP000368474"/>
    </source>
</evidence>
<dbReference type="GO" id="GO:0003700">
    <property type="term" value="F:DNA-binding transcription factor activity"/>
    <property type="evidence" value="ECO:0007669"/>
    <property type="project" value="InterPro"/>
</dbReference>
<comment type="similarity">
    <text evidence="1">Belongs to the LysR transcriptional regulatory family.</text>
</comment>
<feature type="region of interest" description="Disordered" evidence="5">
    <location>
        <begin position="1"/>
        <end position="55"/>
    </location>
</feature>
<evidence type="ECO:0000256" key="2">
    <source>
        <dbReference type="ARBA" id="ARBA00023015"/>
    </source>
</evidence>
<keyword evidence="2" id="KW-0805">Transcription regulation</keyword>
<accession>A0A5E4U3F3</accession>
<feature type="compositionally biased region" description="Low complexity" evidence="5">
    <location>
        <begin position="9"/>
        <end position="33"/>
    </location>
</feature>
<dbReference type="InterPro" id="IPR058163">
    <property type="entry name" value="LysR-type_TF_proteobact-type"/>
</dbReference>
<sequence>MARIPAGRTSHTSATSATSSESSESSESSASSARQREPASPQAQPSRLAGASGVEPRPDWDDLRYFLEVARTQRVSAAAVRLGVDHTTVSRRVRALEQSLGTLLFDKSRNAGFALTPEGQQLLVHAEQMETAVQSACEQVAGLGQTLSGHVRIGSTEAFGTYFVTPVLSRFQREYPAIDFDVLPVPRFVSLSKREADLAITIERPQRGPYVCSKLCDYRLQLYATPDYLAQYGDVRTFADLSGRRFISYVDELTFSNELRYLEDIVPGCNVVLRSTSVIAQYQAALQSEALAILPCFMAAQDPRLVPLLVDDVVVTRSFWIYCHEELRALKRITVLWDYLRDAAQRNDALLQGKAGRLLLT</sequence>
<evidence type="ECO:0000256" key="1">
    <source>
        <dbReference type="ARBA" id="ARBA00009437"/>
    </source>
</evidence>
<dbReference type="PROSITE" id="PS50931">
    <property type="entry name" value="HTH_LYSR"/>
    <property type="match status" value="1"/>
</dbReference>
<dbReference type="Gene3D" id="3.40.190.290">
    <property type="match status" value="1"/>
</dbReference>
<dbReference type="RefSeq" id="WP_246185213.1">
    <property type="nucleotide sequence ID" value="NZ_CABPSD010000004.1"/>
</dbReference>
<evidence type="ECO:0000313" key="7">
    <source>
        <dbReference type="EMBL" id="VVD94012.1"/>
    </source>
</evidence>
<protein>
    <submittedName>
        <fullName evidence="7">HTH-type transcriptional regulator GltC</fullName>
    </submittedName>
</protein>
<dbReference type="PANTHER" id="PTHR30537">
    <property type="entry name" value="HTH-TYPE TRANSCRIPTIONAL REGULATOR"/>
    <property type="match status" value="1"/>
</dbReference>
<dbReference type="Gene3D" id="1.10.10.10">
    <property type="entry name" value="Winged helix-like DNA-binding domain superfamily/Winged helix DNA-binding domain"/>
    <property type="match status" value="1"/>
</dbReference>
<dbReference type="GO" id="GO:0043565">
    <property type="term" value="F:sequence-specific DNA binding"/>
    <property type="evidence" value="ECO:0007669"/>
    <property type="project" value="TreeGrafter"/>
</dbReference>
<dbReference type="GO" id="GO:0006351">
    <property type="term" value="P:DNA-templated transcription"/>
    <property type="evidence" value="ECO:0007669"/>
    <property type="project" value="TreeGrafter"/>
</dbReference>
<dbReference type="AlphaFoldDB" id="A0A5E4U3F3"/>
<feature type="domain" description="HTH lysR-type" evidence="6">
    <location>
        <begin position="58"/>
        <end position="116"/>
    </location>
</feature>